<feature type="compositionally biased region" description="Basic residues" evidence="8">
    <location>
        <begin position="565"/>
        <end position="585"/>
    </location>
</feature>
<proteinExistence type="inferred from homology"/>
<evidence type="ECO:0000313" key="10">
    <source>
        <dbReference type="EMBL" id="KND92837.1"/>
    </source>
</evidence>
<evidence type="ECO:0000259" key="9">
    <source>
        <dbReference type="PROSITE" id="PS51645"/>
    </source>
</evidence>
<feature type="domain" description="Photolyase/cryptochrome alpha/beta" evidence="9">
    <location>
        <begin position="5"/>
        <end position="165"/>
    </location>
</feature>
<dbReference type="PANTHER" id="PTHR11455:SF22">
    <property type="entry name" value="CRYPTOCHROME DASH"/>
    <property type="match status" value="1"/>
</dbReference>
<evidence type="ECO:0000256" key="8">
    <source>
        <dbReference type="SAM" id="MobiDB-lite"/>
    </source>
</evidence>
<comment type="similarity">
    <text evidence="1 7">Belongs to the DNA photolyase class-1 family.</text>
</comment>
<dbReference type="GO" id="GO:0071949">
    <property type="term" value="F:FAD binding"/>
    <property type="evidence" value="ECO:0007669"/>
    <property type="project" value="TreeGrafter"/>
</dbReference>
<evidence type="ECO:0000256" key="2">
    <source>
        <dbReference type="ARBA" id="ARBA00022630"/>
    </source>
</evidence>
<evidence type="ECO:0000256" key="6">
    <source>
        <dbReference type="PIRSR" id="PIRSR602081-2"/>
    </source>
</evidence>
<dbReference type="EMBL" id="LFRF01000005">
    <property type="protein sequence ID" value="KND92837.1"/>
    <property type="molecule type" value="Genomic_DNA"/>
</dbReference>
<dbReference type="InterPro" id="IPR002081">
    <property type="entry name" value="Cryptochrome/DNA_photolyase_1"/>
</dbReference>
<reference evidence="10 11" key="1">
    <citation type="journal article" date="2015" name="BMC Genomics">
        <title>The genome of the truffle-parasite Tolypocladium ophioglossoides and the evolution of antifungal peptaibiotics.</title>
        <authorList>
            <person name="Quandt C.A."/>
            <person name="Bushley K.E."/>
            <person name="Spatafora J.W."/>
        </authorList>
    </citation>
    <scope>NUCLEOTIDE SEQUENCE [LARGE SCALE GENOMIC DNA]</scope>
    <source>
        <strain evidence="10 11">CBS 100239</strain>
    </source>
</reference>
<comment type="cofactor">
    <cofactor evidence="5 7">
        <name>FAD</name>
        <dbReference type="ChEBI" id="CHEBI:57692"/>
    </cofactor>
    <text evidence="5 7">Binds 1 FAD per subunit.</text>
</comment>
<dbReference type="GO" id="GO:0000719">
    <property type="term" value="P:photoreactive repair"/>
    <property type="evidence" value="ECO:0007669"/>
    <property type="project" value="TreeGrafter"/>
</dbReference>
<dbReference type="SUPFAM" id="SSF52425">
    <property type="entry name" value="Cryptochrome/photolyase, N-terminal domain"/>
    <property type="match status" value="1"/>
</dbReference>
<keyword evidence="3 5" id="KW-0274">FAD</keyword>
<dbReference type="OrthoDB" id="435881at2759"/>
<dbReference type="Proteomes" id="UP000036947">
    <property type="component" value="Unassembled WGS sequence"/>
</dbReference>
<dbReference type="NCBIfam" id="TIGR02765">
    <property type="entry name" value="crypto_DASH"/>
    <property type="match status" value="1"/>
</dbReference>
<dbReference type="AlphaFoldDB" id="A0A0L0NFB9"/>
<dbReference type="GO" id="GO:0003904">
    <property type="term" value="F:deoxyribodipyrimidine photo-lyase activity"/>
    <property type="evidence" value="ECO:0007669"/>
    <property type="project" value="TreeGrafter"/>
</dbReference>
<feature type="region of interest" description="Disordered" evidence="8">
    <location>
        <begin position="188"/>
        <end position="222"/>
    </location>
</feature>
<dbReference type="Gene3D" id="1.25.40.80">
    <property type="match status" value="1"/>
</dbReference>
<feature type="binding site" evidence="5">
    <location>
        <position position="288"/>
    </location>
    <ligand>
        <name>FAD</name>
        <dbReference type="ChEBI" id="CHEBI:57692"/>
    </ligand>
</feature>
<feature type="binding site" evidence="5">
    <location>
        <begin position="471"/>
        <end position="473"/>
    </location>
    <ligand>
        <name>FAD</name>
        <dbReference type="ChEBI" id="CHEBI:57692"/>
    </ligand>
</feature>
<comment type="function">
    <text evidence="7">May have a photoreceptor function.</text>
</comment>
<keyword evidence="11" id="KW-1185">Reference proteome</keyword>
<dbReference type="Gene3D" id="3.40.50.620">
    <property type="entry name" value="HUPs"/>
    <property type="match status" value="1"/>
</dbReference>
<dbReference type="InterPro" id="IPR014133">
    <property type="entry name" value="Cry_DASH"/>
</dbReference>
<gene>
    <name evidence="10" type="ORF">TOPH_02824</name>
</gene>
<dbReference type="InterPro" id="IPR005101">
    <property type="entry name" value="Cryptochr/Photolyase_FAD-bd"/>
</dbReference>
<organism evidence="10 11">
    <name type="scientific">Tolypocladium ophioglossoides (strain CBS 100239)</name>
    <name type="common">Snaketongue truffleclub</name>
    <name type="synonym">Elaphocordyceps ophioglossoides</name>
    <dbReference type="NCBI Taxonomy" id="1163406"/>
    <lineage>
        <taxon>Eukaryota</taxon>
        <taxon>Fungi</taxon>
        <taxon>Dikarya</taxon>
        <taxon>Ascomycota</taxon>
        <taxon>Pezizomycotina</taxon>
        <taxon>Sordariomycetes</taxon>
        <taxon>Hypocreomycetidae</taxon>
        <taxon>Hypocreales</taxon>
        <taxon>Ophiocordycipitaceae</taxon>
        <taxon>Tolypocladium</taxon>
    </lineage>
</organism>
<evidence type="ECO:0000256" key="1">
    <source>
        <dbReference type="ARBA" id="ARBA00005862"/>
    </source>
</evidence>
<keyword evidence="2 5" id="KW-0285">Flavoprotein</keyword>
<dbReference type="PANTHER" id="PTHR11455">
    <property type="entry name" value="CRYPTOCHROME"/>
    <property type="match status" value="1"/>
</dbReference>
<comment type="cofactor">
    <cofactor evidence="7">
        <name>(6R)-5,10-methylene-5,6,7,8-tetrahydrofolate</name>
        <dbReference type="ChEBI" id="CHEBI:15636"/>
    </cofactor>
    <text evidence="7">Binds 1 5,10-methenyltetrahydrofolate (MTHF) per subunit.</text>
</comment>
<feature type="site" description="Electron transfer via tryptophanyl radical" evidence="6">
    <location>
        <position position="481"/>
    </location>
</feature>
<comment type="caution">
    <text evidence="10">The sequence shown here is derived from an EMBL/GenBank/DDBJ whole genome shotgun (WGS) entry which is preliminary data.</text>
</comment>
<dbReference type="PRINTS" id="PR00147">
    <property type="entry name" value="DNAPHOTLYASE"/>
</dbReference>
<feature type="site" description="Electron transfer via tryptophanyl radical" evidence="6">
    <location>
        <position position="389"/>
    </location>
</feature>
<name>A0A0L0NFB9_TOLOC</name>
<dbReference type="Gene3D" id="1.10.579.10">
    <property type="entry name" value="DNA Cyclobutane Dipyrimidine Photolyase, subunit A, domain 3"/>
    <property type="match status" value="1"/>
</dbReference>
<evidence type="ECO:0000256" key="7">
    <source>
        <dbReference type="RuleBase" id="RU367151"/>
    </source>
</evidence>
<dbReference type="Pfam" id="PF03441">
    <property type="entry name" value="FAD_binding_7"/>
    <property type="match status" value="1"/>
</dbReference>
<dbReference type="SUPFAM" id="SSF48173">
    <property type="entry name" value="Cryptochrome/photolyase FAD-binding domain"/>
    <property type="match status" value="1"/>
</dbReference>
<keyword evidence="4 7" id="KW-0157">Chromophore</keyword>
<feature type="region of interest" description="Disordered" evidence="8">
    <location>
        <begin position="563"/>
        <end position="637"/>
    </location>
</feature>
<sequence>MAAGKLLVYLLRRDLRASDNPILHHLATTSDHGYTHLLPIYVFPSRQIEISGFLEDGEKSPYPQARSRVGGYWRCGPHRAKFIAQSVWDLKDDLERLDSGLMIRVGDFKDVLTHLIRGFKDNSTNVDTVWMTEDVSSEEVAEQDAVATGCSHNGVGFKLWPDNKYFIDDLDTGLSEPKDLPDVFTTYRKSQEPLRERPRKVLPRPGKSSLPPLPDEASIPPQHRPFSVPDTLDLDGLEARLLQPLDTVLSNPPKFPDGAQSAHPFRGGETRARERLCHLVESGAMTAYLDTRNGLLGQDFSTKLSAYLALGCISARQIHEELLKFEDGKDEAYEGADGYGQGENDGTTAVRFELLWRDYMRLCTAKFGSKLFKLSGFTHAQDDNYCKKWKTANKKKANPNQEPSPEEILKILQRFHDGTTGMGLIDASQRELFLTGYTSNRARQNSASFLSKHLSIDWRYGAEWYEMMLTDYDVSSNWANWQYMAGVGNDPRGDARIFNPVKQAFDYDSEGSYVRTWVPELKGLEKPENVFQAWTTNSINLETCGLTDNIMVTDPVKRIEFTVGRKPRGARRPFSRRRGQGRGGRRGGGASYGQRGPATSAEGSDSSGAQLRPESGARNQSGYKSRPHQPRGGAGPRGNYIAAPVYFDNGNGYAGGGWHGEYNARGRGNYGHFRGGGRWYGPRAGFRGGFRQPTYVPALAYYPPPPNMGPDAPQPAWNSQIR</sequence>
<evidence type="ECO:0000313" key="11">
    <source>
        <dbReference type="Proteomes" id="UP000036947"/>
    </source>
</evidence>
<dbReference type="STRING" id="1163406.A0A0L0NFB9"/>
<dbReference type="PROSITE" id="PS51645">
    <property type="entry name" value="PHR_CRY_ALPHA_BETA"/>
    <property type="match status" value="1"/>
</dbReference>
<evidence type="ECO:0000256" key="4">
    <source>
        <dbReference type="ARBA" id="ARBA00022991"/>
    </source>
</evidence>
<dbReference type="InterPro" id="IPR014729">
    <property type="entry name" value="Rossmann-like_a/b/a_fold"/>
</dbReference>
<dbReference type="InterPro" id="IPR036134">
    <property type="entry name" value="Crypto/Photolyase_FAD-like_sf"/>
</dbReference>
<evidence type="ECO:0000256" key="5">
    <source>
        <dbReference type="PIRSR" id="PIRSR602081-1"/>
    </source>
</evidence>
<protein>
    <recommendedName>
        <fullName evidence="7">Cryptochrome DASH</fullName>
    </recommendedName>
</protein>
<evidence type="ECO:0000256" key="3">
    <source>
        <dbReference type="ARBA" id="ARBA00022827"/>
    </source>
</evidence>
<accession>A0A0L0NFB9</accession>
<feature type="site" description="Electron transfer via tryptophanyl radical" evidence="6">
    <location>
        <position position="458"/>
    </location>
</feature>
<dbReference type="Pfam" id="PF00875">
    <property type="entry name" value="DNA_photolyase"/>
    <property type="match status" value="1"/>
</dbReference>
<dbReference type="GO" id="GO:0003684">
    <property type="term" value="F:damaged DNA binding"/>
    <property type="evidence" value="ECO:0007669"/>
    <property type="project" value="TreeGrafter"/>
</dbReference>
<feature type="binding site" evidence="5">
    <location>
        <begin position="301"/>
        <end position="305"/>
    </location>
    <ligand>
        <name>FAD</name>
        <dbReference type="ChEBI" id="CHEBI:57692"/>
    </ligand>
</feature>
<dbReference type="InterPro" id="IPR036155">
    <property type="entry name" value="Crypto/Photolyase_N_sf"/>
</dbReference>
<dbReference type="InterPro" id="IPR006050">
    <property type="entry name" value="DNA_photolyase_N"/>
</dbReference>